<accession>A0ABU9WZE7</accession>
<gene>
    <name evidence="6" type="ORF">ABCQ75_08415</name>
</gene>
<dbReference type="Gene3D" id="3.30.450.40">
    <property type="match status" value="1"/>
</dbReference>
<evidence type="ECO:0000313" key="6">
    <source>
        <dbReference type="EMBL" id="MEN2744565.1"/>
    </source>
</evidence>
<reference evidence="6 7" key="1">
    <citation type="submission" date="2024-05" db="EMBL/GenBank/DDBJ databases">
        <title>Sinomonas sp. nov., isolated from a waste landfill.</title>
        <authorList>
            <person name="Zhao Y."/>
        </authorList>
    </citation>
    <scope>NUCLEOTIDE SEQUENCE [LARGE SCALE GENOMIC DNA]</scope>
    <source>
        <strain evidence="6 7">CCTCC AB2014300</strain>
    </source>
</reference>
<organism evidence="6 7">
    <name type="scientific">Sinomonas halotolerans</name>
    <dbReference type="NCBI Taxonomy" id="1644133"/>
    <lineage>
        <taxon>Bacteria</taxon>
        <taxon>Bacillati</taxon>
        <taxon>Actinomycetota</taxon>
        <taxon>Actinomycetes</taxon>
        <taxon>Micrococcales</taxon>
        <taxon>Micrococcaceae</taxon>
        <taxon>Sinomonas</taxon>
    </lineage>
</organism>
<dbReference type="SMART" id="SM01012">
    <property type="entry name" value="ANTAR"/>
    <property type="match status" value="1"/>
</dbReference>
<dbReference type="Proteomes" id="UP001422074">
    <property type="component" value="Unassembled WGS sequence"/>
</dbReference>
<dbReference type="InterPro" id="IPR036388">
    <property type="entry name" value="WH-like_DNA-bd_sf"/>
</dbReference>
<evidence type="ECO:0000313" key="7">
    <source>
        <dbReference type="Proteomes" id="UP001422074"/>
    </source>
</evidence>
<evidence type="ECO:0000259" key="5">
    <source>
        <dbReference type="PROSITE" id="PS50921"/>
    </source>
</evidence>
<keyword evidence="1" id="KW-0808">Transferase</keyword>
<proteinExistence type="predicted"/>
<comment type="caution">
    <text evidence="6">The sequence shown here is derived from an EMBL/GenBank/DDBJ whole genome shotgun (WGS) entry which is preliminary data.</text>
</comment>
<evidence type="ECO:0000256" key="2">
    <source>
        <dbReference type="ARBA" id="ARBA00022777"/>
    </source>
</evidence>
<dbReference type="InterPro" id="IPR005561">
    <property type="entry name" value="ANTAR"/>
</dbReference>
<evidence type="ECO:0000256" key="3">
    <source>
        <dbReference type="ARBA" id="ARBA00023015"/>
    </source>
</evidence>
<keyword evidence="2" id="KW-0418">Kinase</keyword>
<dbReference type="SUPFAM" id="SSF52172">
    <property type="entry name" value="CheY-like"/>
    <property type="match status" value="1"/>
</dbReference>
<name>A0ABU9WZE7_9MICC</name>
<dbReference type="Gene3D" id="1.10.10.10">
    <property type="entry name" value="Winged helix-like DNA-binding domain superfamily/Winged helix DNA-binding domain"/>
    <property type="match status" value="1"/>
</dbReference>
<feature type="domain" description="ANTAR" evidence="5">
    <location>
        <begin position="171"/>
        <end position="232"/>
    </location>
</feature>
<dbReference type="SMART" id="SM00065">
    <property type="entry name" value="GAF"/>
    <property type="match status" value="1"/>
</dbReference>
<dbReference type="Pfam" id="PF13185">
    <property type="entry name" value="GAF_2"/>
    <property type="match status" value="1"/>
</dbReference>
<dbReference type="RefSeq" id="WP_345884666.1">
    <property type="nucleotide sequence ID" value="NZ_JBDFRB010000005.1"/>
</dbReference>
<dbReference type="PROSITE" id="PS50921">
    <property type="entry name" value="ANTAR"/>
    <property type="match status" value="1"/>
</dbReference>
<protein>
    <submittedName>
        <fullName evidence="6">GAF and ANTAR domain-containing protein</fullName>
    </submittedName>
</protein>
<keyword evidence="7" id="KW-1185">Reference proteome</keyword>
<dbReference type="PIRSF" id="PIRSF036625">
    <property type="entry name" value="GAF_ANTAR"/>
    <property type="match status" value="1"/>
</dbReference>
<sequence>MVSMTGMTGAESSEHLELLLESADLASFLQRLAEIACRDLSVAGEVHCSVTVTREPSRTTVATSDAVAAAMDELQYSSGEGPCQESAETAQTVYVPDIATEPRYPRYRRAMASTPVRSVFATPIPLPPEKSISAALNCYSTAADAFPPREQARAEGLAALTSRAILLAVQFADERDRVKDLEAALESRTAIDLACGIIMAQTSCSQARAMEILKTASMNRNIKVRDIALQMIARFDENEPVTNFR</sequence>
<keyword evidence="3" id="KW-0805">Transcription regulation</keyword>
<keyword evidence="4" id="KW-0804">Transcription</keyword>
<evidence type="ECO:0000256" key="1">
    <source>
        <dbReference type="ARBA" id="ARBA00022679"/>
    </source>
</evidence>
<dbReference type="SUPFAM" id="SSF55781">
    <property type="entry name" value="GAF domain-like"/>
    <property type="match status" value="1"/>
</dbReference>
<dbReference type="EMBL" id="JBDFRB010000005">
    <property type="protein sequence ID" value="MEN2744565.1"/>
    <property type="molecule type" value="Genomic_DNA"/>
</dbReference>
<dbReference type="Pfam" id="PF03861">
    <property type="entry name" value="ANTAR"/>
    <property type="match status" value="1"/>
</dbReference>
<dbReference type="InterPro" id="IPR029016">
    <property type="entry name" value="GAF-like_dom_sf"/>
</dbReference>
<dbReference type="InterPro" id="IPR011006">
    <property type="entry name" value="CheY-like_superfamily"/>
</dbReference>
<evidence type="ECO:0000256" key="4">
    <source>
        <dbReference type="ARBA" id="ARBA00023163"/>
    </source>
</evidence>
<dbReference type="InterPro" id="IPR012074">
    <property type="entry name" value="GAF_ANTAR"/>
</dbReference>
<dbReference type="InterPro" id="IPR003018">
    <property type="entry name" value="GAF"/>
</dbReference>